<dbReference type="AlphaFoldDB" id="S8DPZ8"/>
<dbReference type="EMBL" id="KE504287">
    <property type="protein sequence ID" value="EPS93263.1"/>
    <property type="molecule type" value="Genomic_DNA"/>
</dbReference>
<sequence length="110" mass="12773">MSSLHPSIKYLLSTYLPTFEQVCKHQTVCDSNYTVRHVTVVRLSCDGFGRIFRYCPEQTSGHTLMAEVCDFQINEDFLPRVKAAIPQDEMPQWENRHILLGSIPEWNRSL</sequence>
<evidence type="ECO:0000313" key="1">
    <source>
        <dbReference type="EMBL" id="EPS93263.1"/>
    </source>
</evidence>
<evidence type="ECO:0000313" key="2">
    <source>
        <dbReference type="Proteomes" id="UP000015241"/>
    </source>
</evidence>
<organism evidence="1 2">
    <name type="scientific">Fomitopsis schrenkii</name>
    <name type="common">Brown rot fungus</name>
    <dbReference type="NCBI Taxonomy" id="2126942"/>
    <lineage>
        <taxon>Eukaryota</taxon>
        <taxon>Fungi</taxon>
        <taxon>Dikarya</taxon>
        <taxon>Basidiomycota</taxon>
        <taxon>Agaricomycotina</taxon>
        <taxon>Agaricomycetes</taxon>
        <taxon>Polyporales</taxon>
        <taxon>Fomitopsis</taxon>
    </lineage>
</organism>
<reference evidence="1 2" key="1">
    <citation type="journal article" date="2012" name="Science">
        <title>The Paleozoic origin of enzymatic lignin decomposition reconstructed from 31 fungal genomes.</title>
        <authorList>
            <person name="Floudas D."/>
            <person name="Binder M."/>
            <person name="Riley R."/>
            <person name="Barry K."/>
            <person name="Blanchette R.A."/>
            <person name="Henrissat B."/>
            <person name="Martinez A.T."/>
            <person name="Otillar R."/>
            <person name="Spatafora J.W."/>
            <person name="Yadav J.S."/>
            <person name="Aerts A."/>
            <person name="Benoit I."/>
            <person name="Boyd A."/>
            <person name="Carlson A."/>
            <person name="Copeland A."/>
            <person name="Coutinho P.M."/>
            <person name="de Vries R.P."/>
            <person name="Ferreira P."/>
            <person name="Findley K."/>
            <person name="Foster B."/>
            <person name="Gaskell J."/>
            <person name="Glotzer D."/>
            <person name="Gorecki P."/>
            <person name="Heitman J."/>
            <person name="Hesse C."/>
            <person name="Hori C."/>
            <person name="Igarashi K."/>
            <person name="Jurgens J.A."/>
            <person name="Kallen N."/>
            <person name="Kersten P."/>
            <person name="Kohler A."/>
            <person name="Kuees U."/>
            <person name="Kumar T.K.A."/>
            <person name="Kuo A."/>
            <person name="LaButti K."/>
            <person name="Larrondo L.F."/>
            <person name="Lindquist E."/>
            <person name="Ling A."/>
            <person name="Lombard V."/>
            <person name="Lucas S."/>
            <person name="Lundell T."/>
            <person name="Martin R."/>
            <person name="McLaughlin D.J."/>
            <person name="Morgenstern I."/>
            <person name="Morin E."/>
            <person name="Murat C."/>
            <person name="Nagy L.G."/>
            <person name="Nolan M."/>
            <person name="Ohm R.A."/>
            <person name="Patyshakuliyeva A."/>
            <person name="Rokas A."/>
            <person name="Ruiz-Duenas F.J."/>
            <person name="Sabat G."/>
            <person name="Salamov A."/>
            <person name="Samejima M."/>
            <person name="Schmutz J."/>
            <person name="Slot J.C."/>
            <person name="St John F."/>
            <person name="Stenlid J."/>
            <person name="Sun H."/>
            <person name="Sun S."/>
            <person name="Syed K."/>
            <person name="Tsang A."/>
            <person name="Wiebenga A."/>
            <person name="Young D."/>
            <person name="Pisabarro A."/>
            <person name="Eastwood D.C."/>
            <person name="Martin F."/>
            <person name="Cullen D."/>
            <person name="Grigoriev I.V."/>
            <person name="Hibbett D.S."/>
        </authorList>
    </citation>
    <scope>NUCLEOTIDE SEQUENCE</scope>
    <source>
        <strain evidence="2">FP-58527</strain>
    </source>
</reference>
<dbReference type="Proteomes" id="UP000015241">
    <property type="component" value="Unassembled WGS sequence"/>
</dbReference>
<dbReference type="InParanoid" id="S8DPZ8"/>
<dbReference type="OrthoDB" id="10652069at2759"/>
<name>S8DPZ8_FOMSC</name>
<accession>S8DPZ8</accession>
<dbReference type="HOGENOM" id="CLU_2176978_0_0_1"/>
<keyword evidence="2" id="KW-1185">Reference proteome</keyword>
<proteinExistence type="predicted"/>
<gene>
    <name evidence="1" type="ORF">FOMPIDRAFT_1056129</name>
</gene>
<protein>
    <submittedName>
        <fullName evidence="1">Uncharacterized protein</fullName>
    </submittedName>
</protein>
<feature type="non-terminal residue" evidence="1">
    <location>
        <position position="110"/>
    </location>
</feature>